<dbReference type="InterPro" id="IPR006020">
    <property type="entry name" value="PTB/PI_dom"/>
</dbReference>
<evidence type="ECO:0000259" key="5">
    <source>
        <dbReference type="PROSITE" id="PS50105"/>
    </source>
</evidence>
<reference evidence="6" key="1">
    <citation type="submission" date="2017-11" db="EMBL/GenBank/DDBJ databases">
        <title>The sensing device of the deep-sea amphipod.</title>
        <authorList>
            <person name="Kobayashi H."/>
            <person name="Nagahama T."/>
            <person name="Arai W."/>
            <person name="Sasagawa Y."/>
            <person name="Umeda M."/>
            <person name="Hayashi T."/>
            <person name="Nikaido I."/>
            <person name="Watanabe H."/>
            <person name="Oguri K."/>
            <person name="Kitazato H."/>
            <person name="Fujioka K."/>
            <person name="Kido Y."/>
            <person name="Takami H."/>
        </authorList>
    </citation>
    <scope>NUCLEOTIDE SEQUENCE</scope>
    <source>
        <tissue evidence="6">Whole body</tissue>
    </source>
</reference>
<dbReference type="AlphaFoldDB" id="A0A6A7G1X9"/>
<dbReference type="SMART" id="SM00454">
    <property type="entry name" value="SAM"/>
    <property type="match status" value="2"/>
</dbReference>
<evidence type="ECO:0000256" key="1">
    <source>
        <dbReference type="ARBA" id="ARBA00022737"/>
    </source>
</evidence>
<dbReference type="SUPFAM" id="SSF47769">
    <property type="entry name" value="SAM/Pointed domain"/>
    <property type="match status" value="2"/>
</dbReference>
<sequence>MLVSGGCYVVTPLHWYGSYNQQPSYIPLSPTHYQQPPTPDHPPPSAEIAQSIIKHQILRHIQECSSTGPGDATEKVVLRRGGTTTTTAAAGGLHRAAGCSGSSGSLNSERSGTSNENAIEELTSDKPFAGLFRGSSVPMEWKGGDGEGEADPPSTATTGEEETAADKHRPTYSPPLVDKGTSGVGERLSNPMLSPLDEAEEWARIQDIMASFGGGIARESVFMAELEHEFQQRLGLSLSPSQTGLGILADVTRNSNANDSDSTTTATNNNTSAETTTTTASDSSSSTVAVASSTGNSDVPIMEEFTGMEDFLDSFGLKHMQSAFEDNGYDNIEYLNGILIEADLTELGITDPDQVKNIKSVISKLPASLPPSNTLYKVPPALADWLESIQLQQYEESFHKNGFGCMDRVRKMWEIELTMVLEVTKPGHKRRILASLGDRPIEPPLPNTLDPRDLSLELSKLNNDICELKEQLFADLPPAVSRERRPPESSTATIRRSGKKTRAPQPPSLKAIRAQPTVDLDGGSPPTDNAPPTNSNNDNDKNNSLPLRRPSQLAVMKEEQQQQQHITAWKHEPTKLIASSVEYVAEYLGSAHVKQLRGTESTMQSIQKLRKSVEAAERLLKQQRNSDGTDDAATAAAGATNSIVLSISYQGVKFMAHDTKEVICVHEIRNIHCACQDADDLSHFAYITKDLHTKGHYCHVFRVDTRDQATDIILTLGEAFEVAYQLALREQQHSSSTQQENENSGSKTTSHNRTRSECVRPSTAPASSSSKSRQHSHSRSHSIAPHHLTSNSATSDDHTQGAPLLMEGDEASASEQQLLHRTVEPPYGDTDSAHSDNNANPGNVTTVGAAAVVSGEVGDRAVAAAVATVAASASAAASSSAAASVVIRSSASSSAAVGAARCPPMLPPRMTPYNSKLSSNSEQT</sequence>
<dbReference type="InterPro" id="IPR011993">
    <property type="entry name" value="PH-like_dom_sf"/>
</dbReference>
<keyword evidence="2" id="KW-0040">ANK repeat</keyword>
<dbReference type="Pfam" id="PF07647">
    <property type="entry name" value="SAM_2"/>
    <property type="match status" value="1"/>
</dbReference>
<dbReference type="CDD" id="cd01274">
    <property type="entry name" value="PTB_Anks"/>
    <property type="match status" value="1"/>
</dbReference>
<dbReference type="InterPro" id="IPR001660">
    <property type="entry name" value="SAM"/>
</dbReference>
<evidence type="ECO:0000313" key="6">
    <source>
        <dbReference type="EMBL" id="LAC24740.1"/>
    </source>
</evidence>
<feature type="region of interest" description="Disordered" evidence="3">
    <location>
        <begin position="94"/>
        <end position="114"/>
    </location>
</feature>
<feature type="domain" description="PID" evidence="4">
    <location>
        <begin position="580"/>
        <end position="742"/>
    </location>
</feature>
<accession>A0A6A7G1X9</accession>
<keyword evidence="1" id="KW-0677">Repeat</keyword>
<feature type="compositionally biased region" description="Low complexity" evidence="3">
    <location>
        <begin position="254"/>
        <end position="293"/>
    </location>
</feature>
<protein>
    <submittedName>
        <fullName evidence="6">Ankyrin repeat and SAM domain-containing protein 1A-like</fullName>
    </submittedName>
</protein>
<feature type="region of interest" description="Disordered" evidence="3">
    <location>
        <begin position="253"/>
        <end position="293"/>
    </location>
</feature>
<dbReference type="PANTHER" id="PTHR24174">
    <property type="entry name" value="ANKYRIN REPEAT AND STERILE ALPHA MOTIF DOMAIN-CONTAINING PROTEIN 1"/>
    <property type="match status" value="1"/>
</dbReference>
<dbReference type="SMART" id="SM00462">
    <property type="entry name" value="PTB"/>
    <property type="match status" value="1"/>
</dbReference>
<dbReference type="GO" id="GO:0005829">
    <property type="term" value="C:cytosol"/>
    <property type="evidence" value="ECO:0007669"/>
    <property type="project" value="TreeGrafter"/>
</dbReference>
<dbReference type="EMBL" id="IACT01005589">
    <property type="protein sequence ID" value="LAC24740.1"/>
    <property type="molecule type" value="mRNA"/>
</dbReference>
<dbReference type="Pfam" id="PF00536">
    <property type="entry name" value="SAM_1"/>
    <property type="match status" value="1"/>
</dbReference>
<dbReference type="Pfam" id="PF00640">
    <property type="entry name" value="PID"/>
    <property type="match status" value="1"/>
</dbReference>
<feature type="domain" description="SAM" evidence="5">
    <location>
        <begin position="377"/>
        <end position="436"/>
    </location>
</feature>
<feature type="region of interest" description="Disordered" evidence="3">
    <location>
        <begin position="731"/>
        <end position="803"/>
    </location>
</feature>
<organism evidence="6">
    <name type="scientific">Hirondellea gigas</name>
    <dbReference type="NCBI Taxonomy" id="1518452"/>
    <lineage>
        <taxon>Eukaryota</taxon>
        <taxon>Metazoa</taxon>
        <taxon>Ecdysozoa</taxon>
        <taxon>Arthropoda</taxon>
        <taxon>Crustacea</taxon>
        <taxon>Multicrustacea</taxon>
        <taxon>Malacostraca</taxon>
        <taxon>Eumalacostraca</taxon>
        <taxon>Peracarida</taxon>
        <taxon>Amphipoda</taxon>
        <taxon>Amphilochidea</taxon>
        <taxon>Lysianassida</taxon>
        <taxon>Lysianassidira</taxon>
        <taxon>Lysianassoidea</taxon>
        <taxon>Lysianassidae</taxon>
        <taxon>Hirondellea</taxon>
    </lineage>
</organism>
<name>A0A6A7G1X9_9CRUS</name>
<proteinExistence type="evidence at transcript level"/>
<feature type="region of interest" description="Disordered" evidence="3">
    <location>
        <begin position="139"/>
        <end position="189"/>
    </location>
</feature>
<dbReference type="Gene3D" id="1.10.150.50">
    <property type="entry name" value="Transcription Factor, Ets-1"/>
    <property type="match status" value="2"/>
</dbReference>
<feature type="region of interest" description="Disordered" evidence="3">
    <location>
        <begin position="477"/>
        <end position="546"/>
    </location>
</feature>
<dbReference type="SUPFAM" id="SSF50729">
    <property type="entry name" value="PH domain-like"/>
    <property type="match status" value="1"/>
</dbReference>
<feature type="region of interest" description="Disordered" evidence="3">
    <location>
        <begin position="824"/>
        <end position="843"/>
    </location>
</feature>
<evidence type="ECO:0000259" key="4">
    <source>
        <dbReference type="PROSITE" id="PS01179"/>
    </source>
</evidence>
<feature type="compositionally biased region" description="Polar residues" evidence="3">
    <location>
        <begin position="912"/>
        <end position="924"/>
    </location>
</feature>
<dbReference type="PROSITE" id="PS50105">
    <property type="entry name" value="SAM_DOMAIN"/>
    <property type="match status" value="1"/>
</dbReference>
<feature type="region of interest" description="Disordered" evidence="3">
    <location>
        <begin position="892"/>
        <end position="924"/>
    </location>
</feature>
<dbReference type="PANTHER" id="PTHR24174:SF1">
    <property type="entry name" value="IP14385P"/>
    <property type="match status" value="1"/>
</dbReference>
<dbReference type="PROSITE" id="PS01179">
    <property type="entry name" value="PID"/>
    <property type="match status" value="1"/>
</dbReference>
<evidence type="ECO:0000256" key="2">
    <source>
        <dbReference type="ARBA" id="ARBA00023043"/>
    </source>
</evidence>
<dbReference type="Gene3D" id="2.30.29.30">
    <property type="entry name" value="Pleckstrin-homology domain (PH domain)/Phosphotyrosine-binding domain (PTB)"/>
    <property type="match status" value="1"/>
</dbReference>
<dbReference type="InterPro" id="IPR033635">
    <property type="entry name" value="ANKS1/Caskin"/>
</dbReference>
<evidence type="ECO:0000256" key="3">
    <source>
        <dbReference type="SAM" id="MobiDB-lite"/>
    </source>
</evidence>
<dbReference type="InterPro" id="IPR013761">
    <property type="entry name" value="SAM/pointed_sf"/>
</dbReference>
<feature type="compositionally biased region" description="Polar residues" evidence="3">
    <location>
        <begin position="733"/>
        <end position="751"/>
    </location>
</feature>